<organism evidence="2 3">
    <name type="scientific">Streptomyces subrutilus</name>
    <dbReference type="NCBI Taxonomy" id="36818"/>
    <lineage>
        <taxon>Bacteria</taxon>
        <taxon>Bacillati</taxon>
        <taxon>Actinomycetota</taxon>
        <taxon>Actinomycetes</taxon>
        <taxon>Kitasatosporales</taxon>
        <taxon>Streptomycetaceae</taxon>
        <taxon>Streptomyces</taxon>
    </lineage>
</organism>
<evidence type="ECO:0000256" key="1">
    <source>
        <dbReference type="SAM" id="MobiDB-lite"/>
    </source>
</evidence>
<dbReference type="EMBL" id="MEHK01000001">
    <property type="protein sequence ID" value="OEJ33551.1"/>
    <property type="molecule type" value="Genomic_DNA"/>
</dbReference>
<proteinExistence type="predicted"/>
<comment type="caution">
    <text evidence="2">The sequence shown here is derived from an EMBL/GenBank/DDBJ whole genome shotgun (WGS) entry which is preliminary data.</text>
</comment>
<reference evidence="2 3" key="1">
    <citation type="submission" date="2016-08" db="EMBL/GenBank/DDBJ databases">
        <title>The complete genome of Streptomyces subrutilus 10-1-1.</title>
        <authorList>
            <person name="Chen X."/>
        </authorList>
    </citation>
    <scope>NUCLEOTIDE SEQUENCE [LARGE SCALE GENOMIC DNA]</scope>
    <source>
        <strain evidence="2 3">10-1-1</strain>
    </source>
</reference>
<evidence type="ECO:0000313" key="3">
    <source>
        <dbReference type="Proteomes" id="UP000095705"/>
    </source>
</evidence>
<keyword evidence="3" id="KW-1185">Reference proteome</keyword>
<accession>A0A1E5PVK8</accession>
<dbReference type="AlphaFoldDB" id="A0A1E5PVK8"/>
<dbReference type="STRING" id="36818.BGK67_21440"/>
<name>A0A1E5PVK8_9ACTN</name>
<feature type="region of interest" description="Disordered" evidence="1">
    <location>
        <begin position="17"/>
        <end position="53"/>
    </location>
</feature>
<sequence length="72" mass="7092">MANADASGAAASAWTAISAGNGTPRRAGSSTGAAPSSRVPLPTGTTSAAGSRPDPACQISYTYVFVPCRKYG</sequence>
<dbReference type="Proteomes" id="UP000095705">
    <property type="component" value="Unassembled WGS sequence"/>
</dbReference>
<evidence type="ECO:0000313" key="2">
    <source>
        <dbReference type="EMBL" id="OEJ33551.1"/>
    </source>
</evidence>
<gene>
    <name evidence="2" type="ORF">BGK67_21440</name>
</gene>
<protein>
    <submittedName>
        <fullName evidence="2">Uncharacterized protein</fullName>
    </submittedName>
</protein>